<name>B6WU71_9BACT</name>
<gene>
    <name evidence="1" type="ORF">DESPIG_01629</name>
</gene>
<dbReference type="EMBL" id="ABXU01000043">
    <property type="protein sequence ID" value="EEB33470.1"/>
    <property type="molecule type" value="Genomic_DNA"/>
</dbReference>
<sequence>MKQLSLLDDAVRLSGVMAAIKTAMRDAAGAPEGEGRKMLADRLNEIAQRAGIKLTGGNTLSISKATLDKWLAPSDTSHPPSILALLAFCRATGNVEPIRVAAQALGLDLMTEEDKKLRDYGAAVLEMKAARQRKRRLEEDL</sequence>
<protein>
    <submittedName>
        <fullName evidence="1">Uncharacterized protein</fullName>
    </submittedName>
</protein>
<dbReference type="HOGENOM" id="CLU_144682_0_0_7"/>
<accession>B6WU71</accession>
<dbReference type="Proteomes" id="UP000003676">
    <property type="component" value="Unassembled WGS sequence"/>
</dbReference>
<evidence type="ECO:0000313" key="1">
    <source>
        <dbReference type="EMBL" id="EEB33470.1"/>
    </source>
</evidence>
<dbReference type="eggNOG" id="ENOG5030T84">
    <property type="taxonomic scope" value="Bacteria"/>
</dbReference>
<reference evidence="1 2" key="1">
    <citation type="submission" date="2008-10" db="EMBL/GenBank/DDBJ databases">
        <title>Draft genome sequence of Desulvovibrio piger (ATCC 29098).</title>
        <authorList>
            <person name="Sudarsanam P."/>
            <person name="Ley R."/>
            <person name="Guruge J."/>
            <person name="Turnbaugh P.J."/>
            <person name="Mahowald M."/>
            <person name="Liep D."/>
            <person name="Gordon J."/>
        </authorList>
    </citation>
    <scope>NUCLEOTIDE SEQUENCE [LARGE SCALE GENOMIC DNA]</scope>
    <source>
        <strain evidence="1 2">ATCC 29098</strain>
    </source>
</reference>
<reference evidence="1 2" key="2">
    <citation type="submission" date="2008-10" db="EMBL/GenBank/DDBJ databases">
        <authorList>
            <person name="Fulton L."/>
            <person name="Clifton S."/>
            <person name="Fulton B."/>
            <person name="Xu J."/>
            <person name="Minx P."/>
            <person name="Pepin K.H."/>
            <person name="Johnson M."/>
            <person name="Bhonagiri V."/>
            <person name="Nash W.E."/>
            <person name="Mardis E.R."/>
            <person name="Wilson R.K."/>
        </authorList>
    </citation>
    <scope>NUCLEOTIDE SEQUENCE [LARGE SCALE GENOMIC DNA]</scope>
    <source>
        <strain evidence="1 2">ATCC 29098</strain>
    </source>
</reference>
<comment type="caution">
    <text evidence="1">The sequence shown here is derived from an EMBL/GenBank/DDBJ whole genome shotgun (WGS) entry which is preliminary data.</text>
</comment>
<dbReference type="RefSeq" id="WP_006006557.1">
    <property type="nucleotide sequence ID" value="NZ_DS996358.1"/>
</dbReference>
<dbReference type="OrthoDB" id="5458306at2"/>
<evidence type="ECO:0000313" key="2">
    <source>
        <dbReference type="Proteomes" id="UP000003676"/>
    </source>
</evidence>
<proteinExistence type="predicted"/>
<dbReference type="AlphaFoldDB" id="B6WU71"/>
<organism evidence="1 2">
    <name type="scientific">Desulfovibrio piger ATCC 29098</name>
    <dbReference type="NCBI Taxonomy" id="411464"/>
    <lineage>
        <taxon>Bacteria</taxon>
        <taxon>Pseudomonadati</taxon>
        <taxon>Thermodesulfobacteriota</taxon>
        <taxon>Desulfovibrionia</taxon>
        <taxon>Desulfovibrionales</taxon>
        <taxon>Desulfovibrionaceae</taxon>
        <taxon>Desulfovibrio</taxon>
    </lineage>
</organism>